<evidence type="ECO:0000256" key="1">
    <source>
        <dbReference type="SAM" id="Phobius"/>
    </source>
</evidence>
<feature type="transmembrane region" description="Helical" evidence="1">
    <location>
        <begin position="108"/>
        <end position="132"/>
    </location>
</feature>
<protein>
    <submittedName>
        <fullName evidence="2">DUF4383 domain-containing protein</fullName>
    </submittedName>
</protein>
<keyword evidence="1" id="KW-0472">Membrane</keyword>
<accession>A0ABT4BEF6</accession>
<dbReference type="RefSeq" id="WP_267569499.1">
    <property type="nucleotide sequence ID" value="NZ_JAPNTZ010000022.1"/>
</dbReference>
<sequence length="158" mass="16647">MAHYPLNHPLRPVFRLLAFLAGAYLVLFGAIGLGVTAGDPFFHRGSDWVLGLRTNPATAWLTLLLGVVLLAAVLVGRNLYHQVTLVLGWALAGFAMVTMAMIQTDANVFNVSMINVIVLTVLGLVVLTAGLYGKIGTPEAAQGESRAAHGQRASAPAS</sequence>
<keyword evidence="1" id="KW-0812">Transmembrane</keyword>
<reference evidence="2" key="1">
    <citation type="submission" date="2022-11" db="EMBL/GenBank/DDBJ databases">
        <authorList>
            <person name="Somphong A."/>
            <person name="Phongsopitanun W."/>
        </authorList>
    </citation>
    <scope>NUCLEOTIDE SEQUENCE</scope>
    <source>
        <strain evidence="2">Pm04-4</strain>
    </source>
</reference>
<feature type="transmembrane region" description="Helical" evidence="1">
    <location>
        <begin position="12"/>
        <end position="37"/>
    </location>
</feature>
<gene>
    <name evidence="2" type="ORF">OWR29_43525</name>
</gene>
<comment type="caution">
    <text evidence="2">The sequence shown here is derived from an EMBL/GenBank/DDBJ whole genome shotgun (WGS) entry which is preliminary data.</text>
</comment>
<feature type="transmembrane region" description="Helical" evidence="1">
    <location>
        <begin position="57"/>
        <end position="76"/>
    </location>
</feature>
<dbReference type="EMBL" id="JAPNTZ010000022">
    <property type="protein sequence ID" value="MCY1144911.1"/>
    <property type="molecule type" value="Genomic_DNA"/>
</dbReference>
<feature type="transmembrane region" description="Helical" evidence="1">
    <location>
        <begin position="83"/>
        <end position="102"/>
    </location>
</feature>
<keyword evidence="3" id="KW-1185">Reference proteome</keyword>
<keyword evidence="1" id="KW-1133">Transmembrane helix</keyword>
<proteinExistence type="predicted"/>
<dbReference type="Proteomes" id="UP001151002">
    <property type="component" value="Unassembled WGS sequence"/>
</dbReference>
<name>A0ABT4BEF6_9ACTN</name>
<organism evidence="2 3">
    <name type="scientific">Paractinoplanes pyxinae</name>
    <dbReference type="NCBI Taxonomy" id="2997416"/>
    <lineage>
        <taxon>Bacteria</taxon>
        <taxon>Bacillati</taxon>
        <taxon>Actinomycetota</taxon>
        <taxon>Actinomycetes</taxon>
        <taxon>Micromonosporales</taxon>
        <taxon>Micromonosporaceae</taxon>
        <taxon>Paractinoplanes</taxon>
    </lineage>
</organism>
<evidence type="ECO:0000313" key="3">
    <source>
        <dbReference type="Proteomes" id="UP001151002"/>
    </source>
</evidence>
<evidence type="ECO:0000313" key="2">
    <source>
        <dbReference type="EMBL" id="MCY1144911.1"/>
    </source>
</evidence>